<dbReference type="InterPro" id="IPR010985">
    <property type="entry name" value="Ribbon_hlx_hlx"/>
</dbReference>
<keyword evidence="4" id="KW-0238">DNA-binding</keyword>
<keyword evidence="5" id="KW-0804">Transcription</keyword>
<protein>
    <submittedName>
        <fullName evidence="7">Toxin-antitoxin system protein</fullName>
    </submittedName>
</protein>
<dbReference type="PANTHER" id="PTHR35401:SF1">
    <property type="entry name" value="CYTOPLASMIC PROTEIN"/>
    <property type="match status" value="1"/>
</dbReference>
<evidence type="ECO:0000256" key="3">
    <source>
        <dbReference type="ARBA" id="ARBA00023015"/>
    </source>
</evidence>
<dbReference type="GO" id="GO:0006355">
    <property type="term" value="P:regulation of DNA-templated transcription"/>
    <property type="evidence" value="ECO:0007669"/>
    <property type="project" value="InterPro"/>
</dbReference>
<evidence type="ECO:0000313" key="8">
    <source>
        <dbReference type="Proteomes" id="UP000229329"/>
    </source>
</evidence>
<keyword evidence="2" id="KW-1277">Toxin-antitoxin system</keyword>
<dbReference type="SUPFAM" id="SSF47598">
    <property type="entry name" value="Ribbon-helix-helix"/>
    <property type="match status" value="1"/>
</dbReference>
<dbReference type="AlphaFoldDB" id="A0A2M8RZN6"/>
<gene>
    <name evidence="7" type="ORF">CVP05_11790</name>
</gene>
<dbReference type="GO" id="GO:0003677">
    <property type="term" value="F:DNA binding"/>
    <property type="evidence" value="ECO:0007669"/>
    <property type="project" value="UniProtKB-KW"/>
</dbReference>
<dbReference type="InterPro" id="IPR014795">
    <property type="entry name" value="TacA_1-like"/>
</dbReference>
<keyword evidence="3" id="KW-0805">Transcription regulation</keyword>
<evidence type="ECO:0000256" key="4">
    <source>
        <dbReference type="ARBA" id="ARBA00023125"/>
    </source>
</evidence>
<dbReference type="PANTHER" id="PTHR35401">
    <property type="entry name" value="COPG FAMILY HELIX-TURN-HELIX PROTEIN-RELATED-RELATED"/>
    <property type="match status" value="1"/>
</dbReference>
<evidence type="ECO:0000256" key="2">
    <source>
        <dbReference type="ARBA" id="ARBA00022649"/>
    </source>
</evidence>
<dbReference type="EMBL" id="PHHA01000037">
    <property type="protein sequence ID" value="PJG84350.1"/>
    <property type="molecule type" value="Genomic_DNA"/>
</dbReference>
<reference evidence="7 8" key="1">
    <citation type="submission" date="2017-11" db="EMBL/GenBank/DDBJ databases">
        <title>Reclassification of Bisgaard taxon 7 as Conservatibacter flavescens gen. nov., sp. nov.</title>
        <authorList>
            <person name="Christensen H."/>
        </authorList>
    </citation>
    <scope>NUCLEOTIDE SEQUENCE [LARGE SCALE GENOMIC DNA]</scope>
    <source>
        <strain evidence="7 8">7_4</strain>
    </source>
</reference>
<dbReference type="RefSeq" id="WP_100289761.1">
    <property type="nucleotide sequence ID" value="NZ_PHHA01000037.1"/>
</dbReference>
<dbReference type="OrthoDB" id="5297163at2"/>
<evidence type="ECO:0000256" key="6">
    <source>
        <dbReference type="ARBA" id="ARBA00049988"/>
    </source>
</evidence>
<keyword evidence="8" id="KW-1185">Reference proteome</keyword>
<proteinExistence type="inferred from homology"/>
<accession>A0A2M8RZN6</accession>
<organism evidence="7 8">
    <name type="scientific">Conservatibacter flavescens</name>
    <dbReference type="NCBI Taxonomy" id="28161"/>
    <lineage>
        <taxon>Bacteria</taxon>
        <taxon>Pseudomonadati</taxon>
        <taxon>Pseudomonadota</taxon>
        <taxon>Gammaproteobacteria</taxon>
        <taxon>Pasteurellales</taxon>
        <taxon>Pasteurellaceae</taxon>
        <taxon>Conservatibacter</taxon>
    </lineage>
</organism>
<sequence length="87" mass="9797">MRTAAINLRVLPDQRDLIDYAADLLGKTRSEFMLDSACNAAQNVILDRSLFQLDGNTFEQFTTALEQPIINAKGLEKLLQTDEPWAK</sequence>
<evidence type="ECO:0000256" key="1">
    <source>
        <dbReference type="ARBA" id="ARBA00022491"/>
    </source>
</evidence>
<dbReference type="Gene3D" id="1.20.5.780">
    <property type="entry name" value="Single helix bin"/>
    <property type="match status" value="1"/>
</dbReference>
<dbReference type="Pfam" id="PF08681">
    <property type="entry name" value="TacA1"/>
    <property type="match status" value="1"/>
</dbReference>
<name>A0A2M8RZN6_9PAST</name>
<evidence type="ECO:0000256" key="5">
    <source>
        <dbReference type="ARBA" id="ARBA00023163"/>
    </source>
</evidence>
<keyword evidence="1" id="KW-0678">Repressor</keyword>
<evidence type="ECO:0000313" key="7">
    <source>
        <dbReference type="EMBL" id="PJG84350.1"/>
    </source>
</evidence>
<dbReference type="Proteomes" id="UP000229329">
    <property type="component" value="Unassembled WGS sequence"/>
</dbReference>
<comment type="similarity">
    <text evidence="6">Belongs to the TacA antitoxin family.</text>
</comment>
<comment type="caution">
    <text evidence="7">The sequence shown here is derived from an EMBL/GenBank/DDBJ whole genome shotgun (WGS) entry which is preliminary data.</text>
</comment>